<evidence type="ECO:0000313" key="3">
    <source>
        <dbReference type="WBParaSite" id="nRc.2.0.1.t13014-RA"/>
    </source>
</evidence>
<dbReference type="WBParaSite" id="nRc.2.0.1.t13014-RA">
    <property type="protein sequence ID" value="nRc.2.0.1.t13014-RA"/>
    <property type="gene ID" value="nRc.2.0.1.g13014"/>
</dbReference>
<proteinExistence type="predicted"/>
<dbReference type="SUPFAM" id="SSF50494">
    <property type="entry name" value="Trypsin-like serine proteases"/>
    <property type="match status" value="1"/>
</dbReference>
<organism evidence="2 3">
    <name type="scientific">Romanomermis culicivorax</name>
    <name type="common">Nematode worm</name>
    <dbReference type="NCBI Taxonomy" id="13658"/>
    <lineage>
        <taxon>Eukaryota</taxon>
        <taxon>Metazoa</taxon>
        <taxon>Ecdysozoa</taxon>
        <taxon>Nematoda</taxon>
        <taxon>Enoplea</taxon>
        <taxon>Dorylaimia</taxon>
        <taxon>Mermithida</taxon>
        <taxon>Mermithoidea</taxon>
        <taxon>Mermithidae</taxon>
        <taxon>Romanomermis</taxon>
    </lineage>
</organism>
<dbReference type="InterPro" id="IPR043504">
    <property type="entry name" value="Peptidase_S1_PA_chymotrypsin"/>
</dbReference>
<protein>
    <submittedName>
        <fullName evidence="3">Uncharacterized protein</fullName>
    </submittedName>
</protein>
<evidence type="ECO:0000313" key="2">
    <source>
        <dbReference type="Proteomes" id="UP000887565"/>
    </source>
</evidence>
<dbReference type="AlphaFoldDB" id="A0A915IGS7"/>
<keyword evidence="1" id="KW-0732">Signal</keyword>
<name>A0A915IGS7_ROMCU</name>
<dbReference type="Proteomes" id="UP000887565">
    <property type="component" value="Unplaced"/>
</dbReference>
<keyword evidence="2" id="KW-1185">Reference proteome</keyword>
<sequence length="127" mass="14583">MVKFRLQIWILLIVSNEAWKTLETIAKQRSRRVMEDDQSSQAIPHSKPWSAVLLTEHEQHAQPAPCGAFLINRPPYQHDNIEQGSSDLLITAAHCLMQYLAMSTLRREASDLAKIIESLMVQHRKPK</sequence>
<dbReference type="InterPro" id="IPR009003">
    <property type="entry name" value="Peptidase_S1_PA"/>
</dbReference>
<feature type="signal peptide" evidence="1">
    <location>
        <begin position="1"/>
        <end position="18"/>
    </location>
</feature>
<reference evidence="3" key="1">
    <citation type="submission" date="2022-11" db="UniProtKB">
        <authorList>
            <consortium name="WormBaseParasite"/>
        </authorList>
    </citation>
    <scope>IDENTIFICATION</scope>
</reference>
<evidence type="ECO:0000256" key="1">
    <source>
        <dbReference type="SAM" id="SignalP"/>
    </source>
</evidence>
<feature type="chain" id="PRO_5037884598" evidence="1">
    <location>
        <begin position="19"/>
        <end position="127"/>
    </location>
</feature>
<dbReference type="Gene3D" id="2.40.10.10">
    <property type="entry name" value="Trypsin-like serine proteases"/>
    <property type="match status" value="1"/>
</dbReference>
<accession>A0A915IGS7</accession>